<dbReference type="Gene3D" id="1.20.1290.10">
    <property type="entry name" value="AhpD-like"/>
    <property type="match status" value="1"/>
</dbReference>
<dbReference type="Proteomes" id="UP000053467">
    <property type="component" value="Unassembled WGS sequence"/>
</dbReference>
<dbReference type="AlphaFoldDB" id="A0A117M5R8"/>
<protein>
    <submittedName>
        <fullName evidence="2">Alkylhydroperoxidase like protein, AhpD family</fullName>
    </submittedName>
</protein>
<comment type="caution">
    <text evidence="2">The sequence shown here is derived from an EMBL/GenBank/DDBJ whole genome shotgun (WGS) entry which is preliminary data.</text>
</comment>
<evidence type="ECO:0000313" key="3">
    <source>
        <dbReference type="Proteomes" id="UP000053467"/>
    </source>
</evidence>
<dbReference type="PANTHER" id="PTHR33930:SF2">
    <property type="entry name" value="BLR3452 PROTEIN"/>
    <property type="match status" value="1"/>
</dbReference>
<gene>
    <name evidence="2" type="ORF">XE03_1856</name>
</gene>
<dbReference type="NCBIfam" id="TIGR00778">
    <property type="entry name" value="ahpD_dom"/>
    <property type="match status" value="1"/>
</dbReference>
<organism evidence="2 3">
    <name type="scientific">candidate division TA06 bacterium 34_109</name>
    <dbReference type="NCBI Taxonomy" id="1635277"/>
    <lineage>
        <taxon>Bacteria</taxon>
        <taxon>Bacteria division TA06</taxon>
    </lineage>
</organism>
<dbReference type="EMBL" id="LGGX01000038">
    <property type="protein sequence ID" value="KUK85869.1"/>
    <property type="molecule type" value="Genomic_DNA"/>
</dbReference>
<dbReference type="InterPro" id="IPR004675">
    <property type="entry name" value="AhpD_core"/>
</dbReference>
<dbReference type="InterPro" id="IPR003779">
    <property type="entry name" value="CMD-like"/>
</dbReference>
<evidence type="ECO:0000313" key="2">
    <source>
        <dbReference type="EMBL" id="KUK85869.1"/>
    </source>
</evidence>
<feature type="domain" description="Carboxymuconolactone decarboxylase-like" evidence="1">
    <location>
        <begin position="20"/>
        <end position="98"/>
    </location>
</feature>
<accession>A0A117M5R8</accession>
<sequence length="111" mass="11854">MSNQVETLEAQMGQLGKELPSVMGSFMKLDQECVKDGVISHKTKELIALAIGITLRCKYCIQFHTAEAIKAGASRAEILEAASVSVFMGGGPAVAYTAAELLPLLDELKVK</sequence>
<dbReference type="Pfam" id="PF02627">
    <property type="entry name" value="CMD"/>
    <property type="match status" value="1"/>
</dbReference>
<name>A0A117M5R8_UNCT6</name>
<dbReference type="GO" id="GO:0051920">
    <property type="term" value="F:peroxiredoxin activity"/>
    <property type="evidence" value="ECO:0007669"/>
    <property type="project" value="InterPro"/>
</dbReference>
<dbReference type="InterPro" id="IPR029032">
    <property type="entry name" value="AhpD-like"/>
</dbReference>
<keyword evidence="2" id="KW-0575">Peroxidase</keyword>
<dbReference type="PANTHER" id="PTHR33930">
    <property type="entry name" value="ALKYL HYDROPEROXIDE REDUCTASE AHPD"/>
    <property type="match status" value="1"/>
</dbReference>
<evidence type="ECO:0000259" key="1">
    <source>
        <dbReference type="Pfam" id="PF02627"/>
    </source>
</evidence>
<proteinExistence type="predicted"/>
<reference evidence="3" key="1">
    <citation type="journal article" date="2015" name="MBio">
        <title>Genome-Resolved Metagenomic Analysis Reveals Roles for Candidate Phyla and Other Microbial Community Members in Biogeochemical Transformations in Oil Reservoirs.</title>
        <authorList>
            <person name="Hu P."/>
            <person name="Tom L."/>
            <person name="Singh A."/>
            <person name="Thomas B.C."/>
            <person name="Baker B.J."/>
            <person name="Piceno Y.M."/>
            <person name="Andersen G.L."/>
            <person name="Banfield J.F."/>
        </authorList>
    </citation>
    <scope>NUCLEOTIDE SEQUENCE [LARGE SCALE GENOMIC DNA]</scope>
</reference>
<dbReference type="SUPFAM" id="SSF69118">
    <property type="entry name" value="AhpD-like"/>
    <property type="match status" value="1"/>
</dbReference>
<keyword evidence="2" id="KW-0560">Oxidoreductase</keyword>